<dbReference type="PANTHER" id="PTHR28230:SF1">
    <property type="entry name" value="MITOCHONDRIAL IMPORT PROTEIN 2"/>
    <property type="match status" value="1"/>
</dbReference>
<evidence type="ECO:0000313" key="1">
    <source>
        <dbReference type="EMBL" id="ODV83841.1"/>
    </source>
</evidence>
<protein>
    <submittedName>
        <fullName evidence="1">Uncharacterized protein</fullName>
    </submittedName>
</protein>
<gene>
    <name evidence="1" type="ORF">CANARDRAFT_190752</name>
</gene>
<feature type="non-terminal residue" evidence="1">
    <location>
        <position position="75"/>
    </location>
</feature>
<proteinExistence type="predicted"/>
<reference evidence="2" key="1">
    <citation type="submission" date="2016-04" db="EMBL/GenBank/DDBJ databases">
        <title>Comparative genomics of biotechnologically important yeasts.</title>
        <authorList>
            <consortium name="DOE Joint Genome Institute"/>
            <person name="Riley R."/>
            <person name="Haridas S."/>
            <person name="Wolfe K.H."/>
            <person name="Lopes M.R."/>
            <person name="Hittinger C.T."/>
            <person name="Goker M."/>
            <person name="Salamov A."/>
            <person name="Wisecaver J."/>
            <person name="Long T.M."/>
            <person name="Aerts A.L."/>
            <person name="Barry K."/>
            <person name="Choi C."/>
            <person name="Clum A."/>
            <person name="Coughlan A.Y."/>
            <person name="Deshpande S."/>
            <person name="Douglass A.P."/>
            <person name="Hanson S.J."/>
            <person name="Klenk H.-P."/>
            <person name="Labutti K."/>
            <person name="Lapidus A."/>
            <person name="Lindquist E."/>
            <person name="Lipzen A."/>
            <person name="Meier-Kolthoff J.P."/>
            <person name="Ohm R.A."/>
            <person name="Otillar R.P."/>
            <person name="Pangilinan J."/>
            <person name="Peng Y."/>
            <person name="Rokas A."/>
            <person name="Rosa C.A."/>
            <person name="Scheuner C."/>
            <person name="Sibirny A.A."/>
            <person name="Slot J.C."/>
            <person name="Stielow J.B."/>
            <person name="Sun H."/>
            <person name="Kurtzman C.P."/>
            <person name="Blackwell M."/>
            <person name="Grigoriev I.V."/>
            <person name="Jeffries T.W."/>
        </authorList>
    </citation>
    <scope>NUCLEOTIDE SEQUENCE [LARGE SCALE GENOMIC DNA]</scope>
    <source>
        <strain evidence="2">NRRL YB-2248</strain>
    </source>
</reference>
<sequence length="75" mass="8706">EENDNYIGSSDEEDDDDTEYTYETDIVSKDVQQEWEDNIVQLKTLVNFVIIPIVGKVLGRRFAKAIWSMVADMIF</sequence>
<dbReference type="GO" id="GO:0045040">
    <property type="term" value="P:protein insertion into mitochondrial outer membrane"/>
    <property type="evidence" value="ECO:0007669"/>
    <property type="project" value="InterPro"/>
</dbReference>
<organism evidence="1 2">
    <name type="scientific">[Candida] arabinofermentans NRRL YB-2248</name>
    <dbReference type="NCBI Taxonomy" id="983967"/>
    <lineage>
        <taxon>Eukaryota</taxon>
        <taxon>Fungi</taxon>
        <taxon>Dikarya</taxon>
        <taxon>Ascomycota</taxon>
        <taxon>Saccharomycotina</taxon>
        <taxon>Pichiomycetes</taxon>
        <taxon>Pichiales</taxon>
        <taxon>Pichiaceae</taxon>
        <taxon>Ogataea</taxon>
        <taxon>Ogataea/Candida clade</taxon>
    </lineage>
</organism>
<evidence type="ECO:0000313" key="2">
    <source>
        <dbReference type="Proteomes" id="UP000094801"/>
    </source>
</evidence>
<dbReference type="Proteomes" id="UP000094801">
    <property type="component" value="Unassembled WGS sequence"/>
</dbReference>
<name>A0A1E4SWG6_9ASCO</name>
<keyword evidence="2" id="KW-1185">Reference proteome</keyword>
<dbReference type="GO" id="GO:0070096">
    <property type="term" value="P:mitochondrial outer membrane translocase complex assembly"/>
    <property type="evidence" value="ECO:0007669"/>
    <property type="project" value="InterPro"/>
</dbReference>
<dbReference type="EMBL" id="KV453860">
    <property type="protein sequence ID" value="ODV83841.1"/>
    <property type="molecule type" value="Genomic_DNA"/>
</dbReference>
<accession>A0A1E4SWG6</accession>
<dbReference type="OrthoDB" id="5555533at2759"/>
<dbReference type="AlphaFoldDB" id="A0A1E4SWG6"/>
<dbReference type="GO" id="GO:0005741">
    <property type="term" value="C:mitochondrial outer membrane"/>
    <property type="evidence" value="ECO:0007669"/>
    <property type="project" value="TreeGrafter"/>
</dbReference>
<dbReference type="PANTHER" id="PTHR28230">
    <property type="entry name" value="CHROMOSOME 1, WHOLE GENOME SHOTGUN SEQUENCE"/>
    <property type="match status" value="1"/>
</dbReference>
<dbReference type="InterPro" id="IPR037652">
    <property type="entry name" value="Mim2"/>
</dbReference>
<dbReference type="STRING" id="983967.A0A1E4SWG6"/>
<dbReference type="Pfam" id="PF19117">
    <property type="entry name" value="Mim2"/>
    <property type="match status" value="1"/>
</dbReference>
<feature type="non-terminal residue" evidence="1">
    <location>
        <position position="1"/>
    </location>
</feature>